<protein>
    <submittedName>
        <fullName evidence="2">Uncharacterized protein</fullName>
    </submittedName>
</protein>
<reference evidence="2 3" key="1">
    <citation type="submission" date="2016-10" db="EMBL/GenBank/DDBJ databases">
        <authorList>
            <person name="de Groot N.N."/>
        </authorList>
    </citation>
    <scope>NUCLEOTIDE SEQUENCE [LARGE SCALE GENOMIC DNA]</scope>
    <source>
        <strain evidence="2 3">DSM 40306</strain>
    </source>
</reference>
<accession>A0A1H4QM54</accession>
<feature type="compositionally biased region" description="Polar residues" evidence="1">
    <location>
        <begin position="45"/>
        <end position="56"/>
    </location>
</feature>
<gene>
    <name evidence="2" type="ORF">SAMN04490357_1444</name>
</gene>
<sequence>MALIMQNVGNYVTADSLTNIDRIVMLLDGLNAPTDITGPMLRPGSSRSRPTLRTVS</sequence>
<evidence type="ECO:0000313" key="2">
    <source>
        <dbReference type="EMBL" id="SEC20689.1"/>
    </source>
</evidence>
<dbReference type="STRING" id="67331.SAMN04490357_1444"/>
<dbReference type="AlphaFoldDB" id="A0A1H4QM54"/>
<organism evidence="2 3">
    <name type="scientific">Streptomyces misionensis</name>
    <dbReference type="NCBI Taxonomy" id="67331"/>
    <lineage>
        <taxon>Bacteria</taxon>
        <taxon>Bacillati</taxon>
        <taxon>Actinomycetota</taxon>
        <taxon>Actinomycetes</taxon>
        <taxon>Kitasatosporales</taxon>
        <taxon>Streptomycetaceae</taxon>
        <taxon>Streptomyces</taxon>
    </lineage>
</organism>
<dbReference type="GeneID" id="95516671"/>
<dbReference type="Proteomes" id="UP000182375">
    <property type="component" value="Unassembled WGS sequence"/>
</dbReference>
<feature type="region of interest" description="Disordered" evidence="1">
    <location>
        <begin position="36"/>
        <end position="56"/>
    </location>
</feature>
<evidence type="ECO:0000256" key="1">
    <source>
        <dbReference type="SAM" id="MobiDB-lite"/>
    </source>
</evidence>
<dbReference type="EMBL" id="FNTD01000004">
    <property type="protein sequence ID" value="SEC20689.1"/>
    <property type="molecule type" value="Genomic_DNA"/>
</dbReference>
<evidence type="ECO:0000313" key="3">
    <source>
        <dbReference type="Proteomes" id="UP000182375"/>
    </source>
</evidence>
<name>A0A1H4QM54_9ACTN</name>
<proteinExistence type="predicted"/>
<dbReference type="RefSeq" id="WP_244174832.1">
    <property type="nucleotide sequence ID" value="NZ_FNTD01000004.1"/>
</dbReference>